<dbReference type="PANTHER" id="PTHR35011:SF2">
    <property type="entry name" value="2,3-DIKETO-L-GULONATE TRAP TRANSPORTER SMALL PERMEASE PROTEIN YIAM"/>
    <property type="match status" value="1"/>
</dbReference>
<feature type="transmembrane region" description="Helical" evidence="9">
    <location>
        <begin position="45"/>
        <end position="63"/>
    </location>
</feature>
<evidence type="ECO:0000313" key="13">
    <source>
        <dbReference type="Proteomes" id="UP000042527"/>
    </source>
</evidence>
<keyword evidence="6 9" id="KW-1133">Transmembrane helix</keyword>
<accession>A0A0B7GXR6</accession>
<dbReference type="EMBL" id="CP042817">
    <property type="protein sequence ID" value="QEJ96584.1"/>
    <property type="molecule type" value="Genomic_DNA"/>
</dbReference>
<organism evidence="11 13">
    <name type="scientific">Treponema phagedenis</name>
    <dbReference type="NCBI Taxonomy" id="162"/>
    <lineage>
        <taxon>Bacteria</taxon>
        <taxon>Pseudomonadati</taxon>
        <taxon>Spirochaetota</taxon>
        <taxon>Spirochaetia</taxon>
        <taxon>Spirochaetales</taxon>
        <taxon>Treponemataceae</taxon>
        <taxon>Treponema</taxon>
    </lineage>
</organism>
<dbReference type="EMBL" id="CDNC01000051">
    <property type="protein sequence ID" value="CEM63464.1"/>
    <property type="molecule type" value="Genomic_DNA"/>
</dbReference>
<dbReference type="PANTHER" id="PTHR35011">
    <property type="entry name" value="2,3-DIKETO-L-GULONATE TRAP TRANSPORTER SMALL PERMEASE PROTEIN YIAM"/>
    <property type="match status" value="1"/>
</dbReference>
<dbReference type="InterPro" id="IPR055348">
    <property type="entry name" value="DctQ"/>
</dbReference>
<keyword evidence="13" id="KW-1185">Reference proteome</keyword>
<reference evidence="12 14" key="3">
    <citation type="submission" date="2019-08" db="EMBL/GenBank/DDBJ databases">
        <authorList>
            <person name="Kuhnert P."/>
        </authorList>
    </citation>
    <scope>NUCLEOTIDE SEQUENCE [LARGE SCALE GENOMIC DNA]</scope>
    <source>
        <strain evidence="12 14">B36.5</strain>
    </source>
</reference>
<feature type="transmembrane region" description="Helical" evidence="9">
    <location>
        <begin position="84"/>
        <end position="106"/>
    </location>
</feature>
<evidence type="ECO:0000256" key="4">
    <source>
        <dbReference type="ARBA" id="ARBA00022519"/>
    </source>
</evidence>
<gene>
    <name evidence="12" type="ORF">FUT82_00210</name>
    <name evidence="11" type="ORF">TPHV1_90093</name>
</gene>
<evidence type="ECO:0000256" key="8">
    <source>
        <dbReference type="ARBA" id="ARBA00038436"/>
    </source>
</evidence>
<dbReference type="OrthoDB" id="371317at2"/>
<evidence type="ECO:0000256" key="5">
    <source>
        <dbReference type="ARBA" id="ARBA00022692"/>
    </source>
</evidence>
<dbReference type="Pfam" id="PF04290">
    <property type="entry name" value="DctQ"/>
    <property type="match status" value="1"/>
</dbReference>
<evidence type="ECO:0000256" key="7">
    <source>
        <dbReference type="ARBA" id="ARBA00023136"/>
    </source>
</evidence>
<evidence type="ECO:0000259" key="10">
    <source>
        <dbReference type="Pfam" id="PF04290"/>
    </source>
</evidence>
<sequence length="162" mass="18204">MVKKAIIKILETTCVVIFIGITLAGLYQVFTRYFLTKPKSWSEEVLSFGFTWMAILGAALIFAKRDHMRLTFIIDKFGKRNRKIVELAVELFNILFAGLVMVYGGIRICTLTIKQTTPALQVSTGFIYSVIPIAGILIIIVSLINMKEILDGQHLESAEEVM</sequence>
<dbReference type="Proteomes" id="UP000042527">
    <property type="component" value="Unassembled WGS sequence"/>
</dbReference>
<comment type="similarity">
    <text evidence="8">Belongs to the TRAP transporter small permease family.</text>
</comment>
<dbReference type="GO" id="GO:0022857">
    <property type="term" value="F:transmembrane transporter activity"/>
    <property type="evidence" value="ECO:0007669"/>
    <property type="project" value="TreeGrafter"/>
</dbReference>
<evidence type="ECO:0000256" key="1">
    <source>
        <dbReference type="ARBA" id="ARBA00004429"/>
    </source>
</evidence>
<dbReference type="Proteomes" id="UP000323594">
    <property type="component" value="Chromosome"/>
</dbReference>
<dbReference type="RefSeq" id="WP_002696095.1">
    <property type="nucleotide sequence ID" value="NZ_CDNC01000051.1"/>
</dbReference>
<feature type="transmembrane region" description="Helical" evidence="9">
    <location>
        <begin position="126"/>
        <end position="144"/>
    </location>
</feature>
<keyword evidence="7 9" id="KW-0472">Membrane</keyword>
<evidence type="ECO:0000313" key="12">
    <source>
        <dbReference type="EMBL" id="QEJ96584.1"/>
    </source>
</evidence>
<evidence type="ECO:0000256" key="3">
    <source>
        <dbReference type="ARBA" id="ARBA00022475"/>
    </source>
</evidence>
<evidence type="ECO:0000256" key="9">
    <source>
        <dbReference type="SAM" id="Phobius"/>
    </source>
</evidence>
<keyword evidence="5 9" id="KW-0812">Transmembrane</keyword>
<feature type="domain" description="Tripartite ATP-independent periplasmic transporters DctQ component" evidence="10">
    <location>
        <begin position="22"/>
        <end position="149"/>
    </location>
</feature>
<evidence type="ECO:0000256" key="2">
    <source>
        <dbReference type="ARBA" id="ARBA00022448"/>
    </source>
</evidence>
<keyword evidence="3" id="KW-1003">Cell membrane</keyword>
<dbReference type="GeneID" id="57751737"/>
<dbReference type="InterPro" id="IPR007387">
    <property type="entry name" value="TRAP_DctQ"/>
</dbReference>
<reference evidence="13" key="1">
    <citation type="submission" date="2015-01" db="EMBL/GenBank/DDBJ databases">
        <authorList>
            <person name="Manzoor Shahid"/>
            <person name="Zubair Saima"/>
        </authorList>
    </citation>
    <scope>NUCLEOTIDE SEQUENCE [LARGE SCALE GENOMIC DNA]</scope>
    <source>
        <strain evidence="13">V1</strain>
    </source>
</reference>
<dbReference type="AlphaFoldDB" id="A0A0B7GXR6"/>
<keyword evidence="2" id="KW-0813">Transport</keyword>
<evidence type="ECO:0000313" key="11">
    <source>
        <dbReference type="EMBL" id="CEM63464.1"/>
    </source>
</evidence>
<evidence type="ECO:0000313" key="14">
    <source>
        <dbReference type="Proteomes" id="UP000323594"/>
    </source>
</evidence>
<comment type="subcellular location">
    <subcellularLocation>
        <location evidence="1">Cell inner membrane</location>
        <topology evidence="1">Multi-pass membrane protein</topology>
    </subcellularLocation>
</comment>
<keyword evidence="4" id="KW-0997">Cell inner membrane</keyword>
<dbReference type="GO" id="GO:0005886">
    <property type="term" value="C:plasma membrane"/>
    <property type="evidence" value="ECO:0007669"/>
    <property type="project" value="UniProtKB-SubCell"/>
</dbReference>
<reference evidence="11" key="2">
    <citation type="submission" date="2015-01" db="EMBL/GenBank/DDBJ databases">
        <authorList>
            <person name="Xiang T."/>
            <person name="Song Y."/>
            <person name="Huang L."/>
            <person name="Wang B."/>
            <person name="Wu P."/>
        </authorList>
    </citation>
    <scope>NUCLEOTIDE SEQUENCE [LARGE SCALE GENOMIC DNA]</scope>
    <source>
        <strain evidence="11">V1</strain>
    </source>
</reference>
<dbReference type="GO" id="GO:0015740">
    <property type="term" value="P:C4-dicarboxylate transport"/>
    <property type="evidence" value="ECO:0007669"/>
    <property type="project" value="TreeGrafter"/>
</dbReference>
<feature type="transmembrane region" description="Helical" evidence="9">
    <location>
        <begin position="12"/>
        <end position="30"/>
    </location>
</feature>
<name>A0A0B7GXR6_TREPH</name>
<proteinExistence type="inferred from homology"/>
<evidence type="ECO:0000256" key="6">
    <source>
        <dbReference type="ARBA" id="ARBA00022989"/>
    </source>
</evidence>
<protein>
    <submittedName>
        <fullName evidence="12">TRAP transporter small permease</fullName>
    </submittedName>
    <submittedName>
        <fullName evidence="11">TRAP transporter, DctQ-like membrane protein</fullName>
    </submittedName>
</protein>